<dbReference type="AlphaFoldDB" id="A0A9P7ZZT8"/>
<evidence type="ECO:0000313" key="10">
    <source>
        <dbReference type="Proteomes" id="UP000717515"/>
    </source>
</evidence>
<dbReference type="PANTHER" id="PTHR13513:SF9">
    <property type="entry name" value="E3 UBIQUITIN-PROTEIN LIGASE UBR7-RELATED"/>
    <property type="match status" value="1"/>
</dbReference>
<evidence type="ECO:0000259" key="7">
    <source>
        <dbReference type="PROSITE" id="PS50016"/>
    </source>
</evidence>
<evidence type="ECO:0000256" key="5">
    <source>
        <dbReference type="PROSITE-ProRule" id="PRU00508"/>
    </source>
</evidence>
<evidence type="ECO:0000256" key="1">
    <source>
        <dbReference type="ARBA" id="ARBA00022723"/>
    </source>
</evidence>
<evidence type="ECO:0000256" key="6">
    <source>
        <dbReference type="SAM" id="MobiDB-lite"/>
    </source>
</evidence>
<dbReference type="Proteomes" id="UP000717515">
    <property type="component" value="Unassembled WGS sequence"/>
</dbReference>
<dbReference type="InterPro" id="IPR047506">
    <property type="entry name" value="UBR7-like_UBR-box"/>
</dbReference>
<dbReference type="CDD" id="cd15542">
    <property type="entry name" value="PHD_UBR7"/>
    <property type="match status" value="1"/>
</dbReference>
<protein>
    <recommendedName>
        <fullName evidence="11">UBR-type domain-containing protein</fullName>
    </recommendedName>
</protein>
<accession>A0A9P7ZZT8</accession>
<feature type="domain" description="PHD-type" evidence="7">
    <location>
        <begin position="120"/>
        <end position="173"/>
    </location>
</feature>
<dbReference type="SUPFAM" id="SSF57903">
    <property type="entry name" value="FYVE/PHD zinc finger"/>
    <property type="match status" value="1"/>
</dbReference>
<dbReference type="PANTHER" id="PTHR13513">
    <property type="entry name" value="E3 UBIQUITIN-PROTEIN LIGASE UBR7"/>
    <property type="match status" value="1"/>
</dbReference>
<dbReference type="Pfam" id="PF02207">
    <property type="entry name" value="zf-UBR"/>
    <property type="match status" value="1"/>
</dbReference>
<dbReference type="InterPro" id="IPR001965">
    <property type="entry name" value="Znf_PHD"/>
</dbReference>
<dbReference type="GO" id="GO:0008270">
    <property type="term" value="F:zinc ion binding"/>
    <property type="evidence" value="ECO:0007669"/>
    <property type="project" value="UniProtKB-KW"/>
</dbReference>
<dbReference type="Gene3D" id="3.30.40.10">
    <property type="entry name" value="Zinc/RING finger domain, C3HC4 (zinc finger)"/>
    <property type="match status" value="1"/>
</dbReference>
<evidence type="ECO:0000256" key="3">
    <source>
        <dbReference type="ARBA" id="ARBA00022833"/>
    </source>
</evidence>
<dbReference type="PROSITE" id="PS50016">
    <property type="entry name" value="ZF_PHD_2"/>
    <property type="match status" value="1"/>
</dbReference>
<name>A0A9P7ZZT8_MORAP</name>
<sequence length="458" mass="51322">MAEQDTITVSEYIAEQERLEKEAKELFPKKFDICSNSMGYIRQPVYSCLTCNPNPSEEAGFCYSCSISCHGDHNLVELFTKRSFRCDCGTAKFKDTPCKLDAKPAGATNELNQYNHNYLGRFCWCDIQYDPAKEESTMLQCVVCEDWFHDTCIGITPHNDDFDDFICRTCTRAHSFLRRYAQHSLFMIGLSDKGGDPKSITMIDCSKEKKDLKGKSVAHKDTKEETAEEVDIVALDTMPSDNDTATATSTATTTKTTTATTTTTTTTTTSTTAATASEKQESQASTVSHVKRSLEITEEDVKVQDGSSESNKKIKMSTDEGTFCKLDRCPADAYPDQEMNLFATEGWRELLCQCAQCTALYTEESVAFILGEEAIYEDEEDDEADTSIMESGMKKLNEMDRVQMMDGMLAYSKMRDEIRNFLQPFSEQGKVVTSDDIQAFFAAKMEQRAALGGKPNFF</sequence>
<dbReference type="InterPro" id="IPR013083">
    <property type="entry name" value="Znf_RING/FYVE/PHD"/>
</dbReference>
<dbReference type="GO" id="GO:0005737">
    <property type="term" value="C:cytoplasm"/>
    <property type="evidence" value="ECO:0007669"/>
    <property type="project" value="TreeGrafter"/>
</dbReference>
<feature type="zinc finger region" description="UBR-type" evidence="5">
    <location>
        <begin position="32"/>
        <end position="103"/>
    </location>
</feature>
<evidence type="ECO:0000256" key="4">
    <source>
        <dbReference type="PROSITE-ProRule" id="PRU00146"/>
    </source>
</evidence>
<reference evidence="9" key="1">
    <citation type="submission" date="2021-07" db="EMBL/GenBank/DDBJ databases">
        <title>Draft genome of Mortierella alpina, strain LL118, isolated from an aspen leaf litter sample.</title>
        <authorList>
            <person name="Yang S."/>
            <person name="Vinatzer B.A."/>
        </authorList>
    </citation>
    <scope>NUCLEOTIDE SEQUENCE</scope>
    <source>
        <strain evidence="9">LL118</strain>
    </source>
</reference>
<dbReference type="InterPro" id="IPR040204">
    <property type="entry name" value="UBR7"/>
</dbReference>
<keyword evidence="2 4" id="KW-0863">Zinc-finger</keyword>
<keyword evidence="1" id="KW-0479">Metal-binding</keyword>
<dbReference type="GO" id="GO:0061630">
    <property type="term" value="F:ubiquitin protein ligase activity"/>
    <property type="evidence" value="ECO:0007669"/>
    <property type="project" value="InterPro"/>
</dbReference>
<dbReference type="InterPro" id="IPR019787">
    <property type="entry name" value="Znf_PHD-finger"/>
</dbReference>
<dbReference type="EMBL" id="JAIFTL010000209">
    <property type="protein sequence ID" value="KAG9321364.1"/>
    <property type="molecule type" value="Genomic_DNA"/>
</dbReference>
<evidence type="ECO:0000259" key="8">
    <source>
        <dbReference type="PROSITE" id="PS51157"/>
    </source>
</evidence>
<dbReference type="InterPro" id="IPR003126">
    <property type="entry name" value="Znf_UBR"/>
</dbReference>
<organism evidence="9 10">
    <name type="scientific">Mortierella alpina</name>
    <name type="common">Oleaginous fungus</name>
    <name type="synonym">Mortierella renispora</name>
    <dbReference type="NCBI Taxonomy" id="64518"/>
    <lineage>
        <taxon>Eukaryota</taxon>
        <taxon>Fungi</taxon>
        <taxon>Fungi incertae sedis</taxon>
        <taxon>Mucoromycota</taxon>
        <taxon>Mortierellomycotina</taxon>
        <taxon>Mortierellomycetes</taxon>
        <taxon>Mortierellales</taxon>
        <taxon>Mortierellaceae</taxon>
        <taxon>Mortierella</taxon>
    </lineage>
</organism>
<dbReference type="SMART" id="SM00249">
    <property type="entry name" value="PHD"/>
    <property type="match status" value="1"/>
</dbReference>
<feature type="region of interest" description="Disordered" evidence="6">
    <location>
        <begin position="239"/>
        <end position="290"/>
    </location>
</feature>
<dbReference type="InterPro" id="IPR011011">
    <property type="entry name" value="Znf_FYVE_PHD"/>
</dbReference>
<evidence type="ECO:0000256" key="2">
    <source>
        <dbReference type="ARBA" id="ARBA00022771"/>
    </source>
</evidence>
<feature type="compositionally biased region" description="Low complexity" evidence="6">
    <location>
        <begin position="244"/>
        <end position="277"/>
    </location>
</feature>
<dbReference type="PROSITE" id="PS51157">
    <property type="entry name" value="ZF_UBR"/>
    <property type="match status" value="1"/>
</dbReference>
<comment type="caution">
    <text evidence="9">The sequence shown here is derived from an EMBL/GenBank/DDBJ whole genome shotgun (WGS) entry which is preliminary data.</text>
</comment>
<dbReference type="PROSITE" id="PS01359">
    <property type="entry name" value="ZF_PHD_1"/>
    <property type="match status" value="1"/>
</dbReference>
<gene>
    <name evidence="9" type="ORF">KVV02_002096</name>
</gene>
<proteinExistence type="predicted"/>
<evidence type="ECO:0008006" key="11">
    <source>
        <dbReference type="Google" id="ProtNLM"/>
    </source>
</evidence>
<evidence type="ECO:0000313" key="9">
    <source>
        <dbReference type="EMBL" id="KAG9321364.1"/>
    </source>
</evidence>
<dbReference type="CDD" id="cd19677">
    <property type="entry name" value="UBR-box_UBR7"/>
    <property type="match status" value="1"/>
</dbReference>
<dbReference type="SMART" id="SM00396">
    <property type="entry name" value="ZnF_UBR1"/>
    <property type="match status" value="1"/>
</dbReference>
<dbReference type="InterPro" id="IPR019786">
    <property type="entry name" value="Zinc_finger_PHD-type_CS"/>
</dbReference>
<keyword evidence="3" id="KW-0862">Zinc</keyword>
<feature type="domain" description="UBR-type" evidence="8">
    <location>
        <begin position="32"/>
        <end position="103"/>
    </location>
</feature>